<evidence type="ECO:0000259" key="3">
    <source>
        <dbReference type="Pfam" id="PF03061"/>
    </source>
</evidence>
<evidence type="ECO:0000313" key="5">
    <source>
        <dbReference type="Proteomes" id="UP000613582"/>
    </source>
</evidence>
<dbReference type="EMBL" id="BMGH01000001">
    <property type="protein sequence ID" value="GGC96160.1"/>
    <property type="molecule type" value="Genomic_DNA"/>
</dbReference>
<protein>
    <submittedName>
        <fullName evidence="4">Putative esterase</fullName>
    </submittedName>
</protein>
<sequence>MTEKDAIPAGWERVQLTSDFANEVGPFYRRTDPVGLGFVAQARHANNNGVVHGGALATLADIGLFVIAADGRDLMNGATLSLNLNYLQPGKVGRFIHCQGRIVREGSSIIFVEGSVRDGAEELITFNGVIKRFRQ</sequence>
<dbReference type="AlphaFoldDB" id="A0A8J2V3Q4"/>
<dbReference type="Proteomes" id="UP000613582">
    <property type="component" value="Unassembled WGS sequence"/>
</dbReference>
<dbReference type="Gene3D" id="3.10.129.10">
    <property type="entry name" value="Hotdog Thioesterase"/>
    <property type="match status" value="1"/>
</dbReference>
<dbReference type="PANTHER" id="PTHR21660:SF1">
    <property type="entry name" value="ACYL-COENZYME A THIOESTERASE 13"/>
    <property type="match status" value="1"/>
</dbReference>
<accession>A0A8J2V3Q4</accession>
<dbReference type="InterPro" id="IPR003736">
    <property type="entry name" value="PAAI_dom"/>
</dbReference>
<dbReference type="InterPro" id="IPR029069">
    <property type="entry name" value="HotDog_dom_sf"/>
</dbReference>
<organism evidence="4 5">
    <name type="scientific">Aquisalinus flavus</name>
    <dbReference type="NCBI Taxonomy" id="1526572"/>
    <lineage>
        <taxon>Bacteria</taxon>
        <taxon>Pseudomonadati</taxon>
        <taxon>Pseudomonadota</taxon>
        <taxon>Alphaproteobacteria</taxon>
        <taxon>Parvularculales</taxon>
        <taxon>Parvularculaceae</taxon>
        <taxon>Aquisalinus</taxon>
    </lineage>
</organism>
<dbReference type="CDD" id="cd03443">
    <property type="entry name" value="PaaI_thioesterase"/>
    <property type="match status" value="1"/>
</dbReference>
<feature type="domain" description="Thioesterase" evidence="3">
    <location>
        <begin position="48"/>
        <end position="123"/>
    </location>
</feature>
<comment type="caution">
    <text evidence="4">The sequence shown here is derived from an EMBL/GenBank/DDBJ whole genome shotgun (WGS) entry which is preliminary data.</text>
</comment>
<dbReference type="NCBIfam" id="TIGR00369">
    <property type="entry name" value="unchar_dom_1"/>
    <property type="match status" value="1"/>
</dbReference>
<comment type="similarity">
    <text evidence="1">Belongs to the thioesterase PaaI family.</text>
</comment>
<gene>
    <name evidence="4" type="ORF">GCM10011342_01200</name>
</gene>
<dbReference type="InterPro" id="IPR006683">
    <property type="entry name" value="Thioestr_dom"/>
</dbReference>
<dbReference type="GO" id="GO:0047617">
    <property type="term" value="F:fatty acyl-CoA hydrolase activity"/>
    <property type="evidence" value="ECO:0007669"/>
    <property type="project" value="InterPro"/>
</dbReference>
<dbReference type="Pfam" id="PF03061">
    <property type="entry name" value="4HBT"/>
    <property type="match status" value="1"/>
</dbReference>
<keyword evidence="2" id="KW-0378">Hydrolase</keyword>
<reference evidence="4" key="1">
    <citation type="journal article" date="2014" name="Int. J. Syst. Evol. Microbiol.">
        <title>Complete genome sequence of Corynebacterium casei LMG S-19264T (=DSM 44701T), isolated from a smear-ripened cheese.</title>
        <authorList>
            <consortium name="US DOE Joint Genome Institute (JGI-PGF)"/>
            <person name="Walter F."/>
            <person name="Albersmeier A."/>
            <person name="Kalinowski J."/>
            <person name="Ruckert C."/>
        </authorList>
    </citation>
    <scope>NUCLEOTIDE SEQUENCE</scope>
    <source>
        <strain evidence="4">CGMCC 1.12921</strain>
    </source>
</reference>
<keyword evidence="5" id="KW-1185">Reference proteome</keyword>
<proteinExistence type="inferred from homology"/>
<dbReference type="InterPro" id="IPR039298">
    <property type="entry name" value="ACOT13"/>
</dbReference>
<reference evidence="4" key="2">
    <citation type="submission" date="2020-09" db="EMBL/GenBank/DDBJ databases">
        <authorList>
            <person name="Sun Q."/>
            <person name="Zhou Y."/>
        </authorList>
    </citation>
    <scope>NUCLEOTIDE SEQUENCE</scope>
    <source>
        <strain evidence="4">CGMCC 1.12921</strain>
    </source>
</reference>
<dbReference type="PANTHER" id="PTHR21660">
    <property type="entry name" value="THIOESTERASE SUPERFAMILY MEMBER-RELATED"/>
    <property type="match status" value="1"/>
</dbReference>
<dbReference type="RefSeq" id="WP_188159362.1">
    <property type="nucleotide sequence ID" value="NZ_BMGH01000001.1"/>
</dbReference>
<evidence type="ECO:0000256" key="1">
    <source>
        <dbReference type="ARBA" id="ARBA00008324"/>
    </source>
</evidence>
<evidence type="ECO:0000256" key="2">
    <source>
        <dbReference type="ARBA" id="ARBA00022801"/>
    </source>
</evidence>
<name>A0A8J2V3Q4_9PROT</name>
<evidence type="ECO:0000313" key="4">
    <source>
        <dbReference type="EMBL" id="GGC96160.1"/>
    </source>
</evidence>
<dbReference type="SUPFAM" id="SSF54637">
    <property type="entry name" value="Thioesterase/thiol ester dehydrase-isomerase"/>
    <property type="match status" value="1"/>
</dbReference>